<proteinExistence type="inferred from homology"/>
<dbReference type="InterPro" id="IPR036034">
    <property type="entry name" value="PDZ_sf"/>
</dbReference>
<dbReference type="InterPro" id="IPR051201">
    <property type="entry name" value="Chloro_Bact_Ser_Proteases"/>
</dbReference>
<dbReference type="PRINTS" id="PR00834">
    <property type="entry name" value="PROTEASES2C"/>
</dbReference>
<evidence type="ECO:0000256" key="1">
    <source>
        <dbReference type="ARBA" id="ARBA00010541"/>
    </source>
</evidence>
<dbReference type="PANTHER" id="PTHR43343">
    <property type="entry name" value="PEPTIDASE S12"/>
    <property type="match status" value="1"/>
</dbReference>
<dbReference type="PANTHER" id="PTHR43343:SF3">
    <property type="entry name" value="PROTEASE DO-LIKE 8, CHLOROPLASTIC"/>
    <property type="match status" value="1"/>
</dbReference>
<comment type="caution">
    <text evidence="5">The sequence shown here is derived from an EMBL/GenBank/DDBJ whole genome shotgun (WGS) entry which is preliminary data.</text>
</comment>
<dbReference type="InterPro" id="IPR001940">
    <property type="entry name" value="Peptidase_S1C"/>
</dbReference>
<dbReference type="Gene3D" id="2.30.42.10">
    <property type="match status" value="1"/>
</dbReference>
<dbReference type="Pfam" id="PF13180">
    <property type="entry name" value="PDZ_2"/>
    <property type="match status" value="1"/>
</dbReference>
<feature type="domain" description="PDZ" evidence="4">
    <location>
        <begin position="287"/>
        <end position="388"/>
    </location>
</feature>
<dbReference type="AlphaFoldDB" id="A0A841HWT3"/>
<name>A0A841HWT3_9DEIO</name>
<keyword evidence="3" id="KW-0378">Hydrolase</keyword>
<evidence type="ECO:0000313" key="6">
    <source>
        <dbReference type="Proteomes" id="UP000569951"/>
    </source>
</evidence>
<dbReference type="InterPro" id="IPR001478">
    <property type="entry name" value="PDZ"/>
</dbReference>
<protein>
    <submittedName>
        <fullName evidence="5">S1-C subfamily serine protease</fullName>
    </submittedName>
</protein>
<dbReference type="SUPFAM" id="SSF50156">
    <property type="entry name" value="PDZ domain-like"/>
    <property type="match status" value="1"/>
</dbReference>
<dbReference type="SMART" id="SM00228">
    <property type="entry name" value="PDZ"/>
    <property type="match status" value="1"/>
</dbReference>
<comment type="similarity">
    <text evidence="1">Belongs to the peptidase S1C family.</text>
</comment>
<evidence type="ECO:0000256" key="2">
    <source>
        <dbReference type="ARBA" id="ARBA00022670"/>
    </source>
</evidence>
<evidence type="ECO:0000256" key="3">
    <source>
        <dbReference type="ARBA" id="ARBA00022801"/>
    </source>
</evidence>
<evidence type="ECO:0000313" key="5">
    <source>
        <dbReference type="EMBL" id="MBB6097323.1"/>
    </source>
</evidence>
<dbReference type="RefSeq" id="WP_183984609.1">
    <property type="nucleotide sequence ID" value="NZ_JACHHG010000002.1"/>
</dbReference>
<dbReference type="Gene3D" id="2.40.10.10">
    <property type="entry name" value="Trypsin-like serine proteases"/>
    <property type="match status" value="2"/>
</dbReference>
<dbReference type="GO" id="GO:0006508">
    <property type="term" value="P:proteolysis"/>
    <property type="evidence" value="ECO:0007669"/>
    <property type="project" value="UniProtKB-KW"/>
</dbReference>
<reference evidence="5 6" key="1">
    <citation type="submission" date="2020-08" db="EMBL/GenBank/DDBJ databases">
        <title>Genomic Encyclopedia of Type Strains, Phase IV (KMG-IV): sequencing the most valuable type-strain genomes for metagenomic binning, comparative biology and taxonomic classification.</title>
        <authorList>
            <person name="Goeker M."/>
        </authorList>
    </citation>
    <scope>NUCLEOTIDE SEQUENCE [LARGE SCALE GENOMIC DNA]</scope>
    <source>
        <strain evidence="5 6">DSM 21458</strain>
    </source>
</reference>
<dbReference type="Proteomes" id="UP000569951">
    <property type="component" value="Unassembled WGS sequence"/>
</dbReference>
<organism evidence="5 6">
    <name type="scientific">Deinobacterium chartae</name>
    <dbReference type="NCBI Taxonomy" id="521158"/>
    <lineage>
        <taxon>Bacteria</taxon>
        <taxon>Thermotogati</taxon>
        <taxon>Deinococcota</taxon>
        <taxon>Deinococci</taxon>
        <taxon>Deinococcales</taxon>
        <taxon>Deinococcaceae</taxon>
        <taxon>Deinobacterium</taxon>
    </lineage>
</organism>
<dbReference type="InterPro" id="IPR043504">
    <property type="entry name" value="Peptidase_S1_PA_chymotrypsin"/>
</dbReference>
<gene>
    <name evidence="5" type="ORF">HNR42_000737</name>
</gene>
<dbReference type="GO" id="GO:0004252">
    <property type="term" value="F:serine-type endopeptidase activity"/>
    <property type="evidence" value="ECO:0007669"/>
    <property type="project" value="InterPro"/>
</dbReference>
<accession>A0A841HWT3</accession>
<keyword evidence="6" id="KW-1185">Reference proteome</keyword>
<dbReference type="EMBL" id="JACHHG010000002">
    <property type="protein sequence ID" value="MBB6097323.1"/>
    <property type="molecule type" value="Genomic_DNA"/>
</dbReference>
<keyword evidence="2 5" id="KW-0645">Protease</keyword>
<evidence type="ECO:0000259" key="4">
    <source>
        <dbReference type="SMART" id="SM00228"/>
    </source>
</evidence>
<dbReference type="InterPro" id="IPR009003">
    <property type="entry name" value="Peptidase_S1_PA"/>
</dbReference>
<dbReference type="SUPFAM" id="SSF50494">
    <property type="entry name" value="Trypsin-like serine proteases"/>
    <property type="match status" value="1"/>
</dbReference>
<sequence length="399" mass="42534">MKRTVAVVSILLGMVLGATLLRDNVPVGSAQNTLLPVPEESAQTPLNERNARLENERNTIDIVRNYQDGVIFINTATQVRTLDPFGSFFGNSQGEQVQRGQGSGFFINDAGLALTNYHVVEGADEITVKLHRSEREFKARVIGTAPDYDLALIRVENVPKNLYTAMRLGDSSRIEPGQKAVAMGAPFGLDFSVTEGIVSAIERVIGIGVRNVPQKAIQTDAAINPGNSGGPLLNSSGEVIGVNTQILSPSGSITGVGQSAGVGFAIPINVVKNLLPRLERGETVTGPQIGVSLFTYPLSIFSDTARRQYRLPTEGALILEVQPNSPAARAGLRGGSDRIRTQLGTLALGGDVIVAIGGERVQSPADVSRLLFDKQPGSQVRIDIVRNGQRQTVTVTIPR</sequence>
<dbReference type="Pfam" id="PF13365">
    <property type="entry name" value="Trypsin_2"/>
    <property type="match status" value="1"/>
</dbReference>